<dbReference type="EMBL" id="BDQK01000005">
    <property type="protein sequence ID" value="GBF80032.1"/>
    <property type="molecule type" value="Genomic_DNA"/>
</dbReference>
<dbReference type="Pfam" id="PF10615">
    <property type="entry name" value="DUF2470"/>
    <property type="match status" value="1"/>
</dbReference>
<protein>
    <recommendedName>
        <fullName evidence="1">DUF2470 domain-containing protein</fullName>
    </recommendedName>
</protein>
<gene>
    <name evidence="2" type="ORF">AsFPU1_1433</name>
</gene>
<organism evidence="2 3">
    <name type="scientific">Aphanothece sacrum FPU1</name>
    <dbReference type="NCBI Taxonomy" id="1920663"/>
    <lineage>
        <taxon>Bacteria</taxon>
        <taxon>Bacillati</taxon>
        <taxon>Cyanobacteriota</taxon>
        <taxon>Cyanophyceae</taxon>
        <taxon>Oscillatoriophycideae</taxon>
        <taxon>Chroococcales</taxon>
        <taxon>Aphanothecaceae</taxon>
        <taxon>Aphanothece</taxon>
    </lineage>
</organism>
<evidence type="ECO:0000313" key="2">
    <source>
        <dbReference type="EMBL" id="GBF80032.1"/>
    </source>
</evidence>
<dbReference type="AlphaFoldDB" id="A0A401IFG7"/>
<dbReference type="OrthoDB" id="9814594at2"/>
<feature type="domain" description="DUF2470" evidence="1">
    <location>
        <begin position="10"/>
        <end position="85"/>
    </location>
</feature>
<accession>A0A401IFG7</accession>
<dbReference type="PANTHER" id="PTHR37783">
    <property type="entry name" value="MEMBRANE PROTEIN, PUTATIVE (AFU_ORTHOLOGUE AFUA_1G04315)-RELATED"/>
    <property type="match status" value="1"/>
</dbReference>
<evidence type="ECO:0000259" key="1">
    <source>
        <dbReference type="Pfam" id="PF10615"/>
    </source>
</evidence>
<reference evidence="3" key="1">
    <citation type="submission" date="2017-05" db="EMBL/GenBank/DDBJ databases">
        <title>Physiological properties and genetic analysis related to exopolysaccharide production of fresh-water unicellular cyanobacterium Aphanothece sacrum, Suizenji Nori, that has been cultured as a food source in Japan.</title>
        <authorList>
            <person name="Kanesaki Y."/>
            <person name="Yoshikawa S."/>
            <person name="Ohki K."/>
        </authorList>
    </citation>
    <scope>NUCLEOTIDE SEQUENCE [LARGE SCALE GENOMIC DNA]</scope>
    <source>
        <strain evidence="3">FPU1</strain>
    </source>
</reference>
<dbReference type="PANTHER" id="PTHR37783:SF1">
    <property type="entry name" value="MEMBRANE PROTEIN, PUTATIVE (AFU_ORTHOLOGUE AFUA_1G04315)-RELATED"/>
    <property type="match status" value="1"/>
</dbReference>
<keyword evidence="3" id="KW-1185">Reference proteome</keyword>
<name>A0A401IFG7_APHSA</name>
<dbReference type="InterPro" id="IPR019595">
    <property type="entry name" value="DUF2470"/>
</dbReference>
<dbReference type="Gene3D" id="3.20.180.10">
    <property type="entry name" value="PNP-oxidase-like"/>
    <property type="match status" value="1"/>
</dbReference>
<dbReference type="RefSeq" id="WP_124973465.1">
    <property type="nucleotide sequence ID" value="NZ_BDQK01000005.1"/>
</dbReference>
<dbReference type="SUPFAM" id="SSF50475">
    <property type="entry name" value="FMN-binding split barrel"/>
    <property type="match status" value="1"/>
</dbReference>
<dbReference type="Proteomes" id="UP000287247">
    <property type="component" value="Unassembled WGS sequence"/>
</dbReference>
<dbReference type="InterPro" id="IPR037119">
    <property type="entry name" value="Haem_oxidase_HugZ-like_sf"/>
</dbReference>
<evidence type="ECO:0000313" key="3">
    <source>
        <dbReference type="Proteomes" id="UP000287247"/>
    </source>
</evidence>
<comment type="caution">
    <text evidence="2">The sequence shown here is derived from an EMBL/GenBank/DDBJ whole genome shotgun (WGS) entry which is preliminary data.</text>
</comment>
<proteinExistence type="predicted"/>
<sequence>MSEPITPAISERICKHMNQDHSDAIILYAKVYGNTPDTEIAEMLSIDPDGMNLSAKVKDEIIPIRVSFDHPLKDAEDAHHTLIDMIKKARSSKN</sequence>